<dbReference type="GO" id="GO:0031120">
    <property type="term" value="P:snRNA pseudouridine synthesis"/>
    <property type="evidence" value="ECO:0007669"/>
    <property type="project" value="TreeGrafter"/>
</dbReference>
<accession>A0A098E964</accession>
<proteinExistence type="inferred from homology"/>
<dbReference type="EC" id="5.4.99.25" evidence="5"/>
<dbReference type="InterPro" id="IPR020103">
    <property type="entry name" value="PsdUridine_synth_cat_dom_sf"/>
</dbReference>
<reference evidence="5" key="1">
    <citation type="submission" date="2014-09" db="EMBL/GenBank/DDBJ databases">
        <authorList>
            <person name="Probst J Alexander"/>
        </authorList>
    </citation>
    <scope>NUCLEOTIDE SEQUENCE</scope>
</reference>
<dbReference type="NCBIfam" id="TIGR00425">
    <property type="entry name" value="CBF5"/>
    <property type="match status" value="1"/>
</dbReference>
<dbReference type="PROSITE" id="PS50890">
    <property type="entry name" value="PUA"/>
    <property type="match status" value="1"/>
</dbReference>
<dbReference type="GO" id="GO:0008033">
    <property type="term" value="P:tRNA processing"/>
    <property type="evidence" value="ECO:0007669"/>
    <property type="project" value="UniProtKB-KW"/>
</dbReference>
<dbReference type="GO" id="GO:0003723">
    <property type="term" value="F:RNA binding"/>
    <property type="evidence" value="ECO:0007669"/>
    <property type="project" value="InterPro"/>
</dbReference>
<dbReference type="GO" id="GO:0160148">
    <property type="term" value="F:tRNA pseudouridine(55) synthase activity"/>
    <property type="evidence" value="ECO:0007669"/>
    <property type="project" value="UniProtKB-EC"/>
</dbReference>
<dbReference type="GO" id="GO:0031118">
    <property type="term" value="P:rRNA pseudouridine synthesis"/>
    <property type="evidence" value="ECO:0007669"/>
    <property type="project" value="TreeGrafter"/>
</dbReference>
<dbReference type="Pfam" id="PF16198">
    <property type="entry name" value="TruB_C_2"/>
    <property type="match status" value="1"/>
</dbReference>
<dbReference type="Gene3D" id="3.30.2350.10">
    <property type="entry name" value="Pseudouridine synthase"/>
    <property type="match status" value="1"/>
</dbReference>
<dbReference type="InterPro" id="IPR032819">
    <property type="entry name" value="TruB_C"/>
</dbReference>
<sequence length="333" mass="38051">MKFSAKEEDIIVKQNCETDPRYGCEPENRKISDYISYGIINIDKVKGPTSHQISFWVKQMLDLIKVGHGGTLDPHVTGLLTMLPQNSTKVERILTSVNKEYVGIINFSKPVEKKKVERLFEYFTGEIYQKPPLEAAVSRKIRSREVYFIKFLEIDEDKMNVLFRVGCEAGTYIRVLCTDIGLMLGMNAVMADLRRIRSGIFDENSCVYLQDLKDAIEIWKETGDEKFLRKIIHPVEEVCDGVKKIWVKDSAVNAVCYGADLNIPGIVRFEKGIKVNDDIAIMSLKNELVAIGKSLRTSEEIKDMDKGEVVDIERVIMERDVYPRVWSTKPSVQ</sequence>
<dbReference type="InterPro" id="IPR002501">
    <property type="entry name" value="PsdUridine_synth_N"/>
</dbReference>
<dbReference type="Pfam" id="PF01472">
    <property type="entry name" value="PUA"/>
    <property type="match status" value="1"/>
</dbReference>
<evidence type="ECO:0000256" key="2">
    <source>
        <dbReference type="ARBA" id="ARBA00023235"/>
    </source>
</evidence>
<dbReference type="InterPro" id="IPR015947">
    <property type="entry name" value="PUA-like_sf"/>
</dbReference>
<dbReference type="PANTHER" id="PTHR23127">
    <property type="entry name" value="CENTROMERE/MICROTUBULE BINDING PROTEIN CBF5"/>
    <property type="match status" value="1"/>
</dbReference>
<dbReference type="InterPro" id="IPR026326">
    <property type="entry name" value="TruB_arch"/>
</dbReference>
<name>A0A098E964_9ZZZZ</name>
<dbReference type="PANTHER" id="PTHR23127:SF0">
    <property type="entry name" value="H_ACA RIBONUCLEOPROTEIN COMPLEX SUBUNIT DKC1"/>
    <property type="match status" value="1"/>
</dbReference>
<dbReference type="AlphaFoldDB" id="A0A098E964"/>
<feature type="domain" description="PUA" evidence="3">
    <location>
        <begin position="243"/>
        <end position="317"/>
    </location>
</feature>
<dbReference type="SMART" id="SM01136">
    <property type="entry name" value="DKCLD"/>
    <property type="match status" value="1"/>
</dbReference>
<evidence type="ECO:0000256" key="1">
    <source>
        <dbReference type="ARBA" id="ARBA00022694"/>
    </source>
</evidence>
<dbReference type="InterPro" id="IPR004802">
    <property type="entry name" value="tRNA_PsdUridine_synth_B_fam"/>
</dbReference>
<dbReference type="FunFam" id="3.30.2350.10:FF:000001">
    <property type="entry name" value="H/ACA ribonucleoprotein complex subunit CBF5"/>
    <property type="match status" value="1"/>
</dbReference>
<dbReference type="InterPro" id="IPR004521">
    <property type="entry name" value="Uncharacterised_CHP00451"/>
</dbReference>
<dbReference type="NCBIfam" id="TIGR00451">
    <property type="entry name" value="unchar_dom_2"/>
    <property type="match status" value="1"/>
</dbReference>
<dbReference type="InterPro" id="IPR036974">
    <property type="entry name" value="PUA_sf"/>
</dbReference>
<dbReference type="GO" id="GO:0000495">
    <property type="term" value="P:box H/ACA sno(s)RNA 3'-end processing"/>
    <property type="evidence" value="ECO:0007669"/>
    <property type="project" value="TreeGrafter"/>
</dbReference>
<evidence type="ECO:0000259" key="3">
    <source>
        <dbReference type="SMART" id="SM00359"/>
    </source>
</evidence>
<dbReference type="SMART" id="SM00359">
    <property type="entry name" value="PUA"/>
    <property type="match status" value="1"/>
</dbReference>
<dbReference type="Gene3D" id="2.30.130.10">
    <property type="entry name" value="PUA domain"/>
    <property type="match status" value="1"/>
</dbReference>
<dbReference type="CDD" id="cd21148">
    <property type="entry name" value="PUA_Cbf5"/>
    <property type="match status" value="1"/>
</dbReference>
<dbReference type="SUPFAM" id="SSF55120">
    <property type="entry name" value="Pseudouridine synthase"/>
    <property type="match status" value="1"/>
</dbReference>
<gene>
    <name evidence="5" type="primary">truB</name>
    <name evidence="5" type="ORF">MSIBF_A1900004</name>
</gene>
<evidence type="ECO:0000313" key="5">
    <source>
        <dbReference type="EMBL" id="CEG12056.1"/>
    </source>
</evidence>
<dbReference type="InterPro" id="IPR002478">
    <property type="entry name" value="PUA"/>
</dbReference>
<keyword evidence="1" id="KW-0819">tRNA processing</keyword>
<dbReference type="SUPFAM" id="SSF88697">
    <property type="entry name" value="PUA domain-like"/>
    <property type="match status" value="1"/>
</dbReference>
<dbReference type="InterPro" id="IPR012960">
    <property type="entry name" value="Dyskerin-like"/>
</dbReference>
<dbReference type="HAMAP" id="MF_01081">
    <property type="entry name" value="TruB_arch"/>
    <property type="match status" value="1"/>
</dbReference>
<dbReference type="Pfam" id="PF08068">
    <property type="entry name" value="DKCLD"/>
    <property type="match status" value="1"/>
</dbReference>
<dbReference type="NCBIfam" id="NF003280">
    <property type="entry name" value="PRK04270.1"/>
    <property type="match status" value="1"/>
</dbReference>
<dbReference type="EMBL" id="CCXY01000102">
    <property type="protein sequence ID" value="CEG12056.1"/>
    <property type="molecule type" value="Genomic_DNA"/>
</dbReference>
<organism evidence="5">
    <name type="scientific">groundwater metagenome</name>
    <dbReference type="NCBI Taxonomy" id="717931"/>
    <lineage>
        <taxon>unclassified sequences</taxon>
        <taxon>metagenomes</taxon>
        <taxon>ecological metagenomes</taxon>
    </lineage>
</organism>
<feature type="domain" description="Dyskerin-like" evidence="4">
    <location>
        <begin position="6"/>
        <end position="54"/>
    </location>
</feature>
<evidence type="ECO:0000259" key="4">
    <source>
        <dbReference type="SMART" id="SM01136"/>
    </source>
</evidence>
<keyword evidence="2 5" id="KW-0413">Isomerase</keyword>
<dbReference type="Pfam" id="PF01509">
    <property type="entry name" value="TruB_N"/>
    <property type="match status" value="1"/>
</dbReference>
<dbReference type="GO" id="GO:1990481">
    <property type="term" value="P:mRNA pseudouridine synthesis"/>
    <property type="evidence" value="ECO:0007669"/>
    <property type="project" value="TreeGrafter"/>
</dbReference>
<protein>
    <submittedName>
        <fullName evidence="5">Putative tRNA pseudouridine synthase B</fullName>
        <ecNumber evidence="5">5.4.99.25</ecNumber>
    </submittedName>
</protein>